<dbReference type="Proteomes" id="UP000016570">
    <property type="component" value="Unassembled WGS sequence"/>
</dbReference>
<dbReference type="RefSeq" id="WP_021703382.1">
    <property type="nucleotide sequence ID" value="NZ_BATJ01000001.1"/>
</dbReference>
<accession>U2ZVD4</accession>
<dbReference type="GO" id="GO:0006508">
    <property type="term" value="P:proteolysis"/>
    <property type="evidence" value="ECO:0007669"/>
    <property type="project" value="UniProtKB-KW"/>
</dbReference>
<dbReference type="GO" id="GO:0004252">
    <property type="term" value="F:serine-type endopeptidase activity"/>
    <property type="evidence" value="ECO:0007669"/>
    <property type="project" value="InterPro"/>
</dbReference>
<name>U2ZVD4_VIBPR</name>
<keyword evidence="1" id="KW-0645">Protease</keyword>
<evidence type="ECO:0000259" key="4">
    <source>
        <dbReference type="PROSITE" id="PS51829"/>
    </source>
</evidence>
<dbReference type="InterPro" id="IPR008979">
    <property type="entry name" value="Galactose-bd-like_sf"/>
</dbReference>
<sequence>MKPQLSLLALSLAATTVNAGEWDYPAGNEVVADPAAARAYVELHYPTAGTATLRYESNSQLGHYYNFDIRVDGAYQPQRTLVIHTDTSGVVQRVFKSLEDTVLRDGVAITAAELEQPRRLEATTPPDLASGTVTTARVNVVDPDLRTMDKQPAPDGPWLSVSDYPNAPRFVERQVDVLDVGGQIYLSNSRVMQVDAAYLEQQDPDSGTWSQSDSASFLPQEGLTQIADLNALNRLTFASEDFVQVMAFYQIDQSLQYLQSLGFDLFEDPLVFDARGLANNNSSYFFGPKALMFGVGGSPDAMDADVVVHELGHAIHYQIVPDWGYGHTGALAEGFADYWAGSNSYRKLYQQGSDFEIDTLFNWDGYFGNKVSTRSLWNQRARYFEQSEYRAHESVAGELGDELWSTPLFQTLKQGVALYGEEAFKEVDTLVLESMYGLGRGMKMHDLAESMMFVADKLYPAREYKRLLKENLALHGLLKAPFNTEFEARYVDSGQPVKIRLLSNGRQASVEGRVQSSTGESQTLRSDKFETLNTELKLSENNVCGEVFTVTTQLDYQYQPNLQTHTWSDVQSLIAGIPQLNQTVRVQNSVIPDATQADNGSVNYGFKSFNFIINDDSQRIDDDLVIYVKLAHDNLQDVKLVLVSPAGTRQTLMANQAYSQSSRSLYWVGQHDAQAKAFTGESLAGTWRLEITDFSLGDAGSLIEWSVGRLTGYNCRQTTDNTTENNNNESGSGGGSLSWGLLLLSGLMFWRRERFNSSSK</sequence>
<feature type="chain" id="PRO_5004637247" description="P/Homo B domain-containing protein" evidence="3">
    <location>
        <begin position="20"/>
        <end position="760"/>
    </location>
</feature>
<dbReference type="PROSITE" id="PS51829">
    <property type="entry name" value="P_HOMO_B"/>
    <property type="match status" value="1"/>
</dbReference>
<dbReference type="eggNOG" id="COG4935">
    <property type="taxonomic scope" value="Bacteria"/>
</dbReference>
<keyword evidence="2" id="KW-0378">Hydrolase</keyword>
<keyword evidence="3" id="KW-0732">Signal</keyword>
<dbReference type="EMBL" id="BATJ01000001">
    <property type="protein sequence ID" value="GAD65390.1"/>
    <property type="molecule type" value="Genomic_DNA"/>
</dbReference>
<evidence type="ECO:0000256" key="3">
    <source>
        <dbReference type="SAM" id="SignalP"/>
    </source>
</evidence>
<proteinExistence type="predicted"/>
<organism evidence="5 6">
    <name type="scientific">Vibrio proteolyticus NBRC 13287</name>
    <dbReference type="NCBI Taxonomy" id="1219065"/>
    <lineage>
        <taxon>Bacteria</taxon>
        <taxon>Pseudomonadati</taxon>
        <taxon>Pseudomonadota</taxon>
        <taxon>Gammaproteobacteria</taxon>
        <taxon>Vibrionales</taxon>
        <taxon>Vibrionaceae</taxon>
        <taxon>Vibrio</taxon>
    </lineage>
</organism>
<reference evidence="5 6" key="1">
    <citation type="submission" date="2013-09" db="EMBL/GenBank/DDBJ databases">
        <title>Whole genome shotgun sequence of Vibrio proteolyticus NBRC 13287.</title>
        <authorList>
            <person name="Isaki S."/>
            <person name="Hosoyama A."/>
            <person name="Numata M."/>
            <person name="Hashimoto M."/>
            <person name="Hosoyama Y."/>
            <person name="Tsuchikane K."/>
            <person name="Noguchi M."/>
            <person name="Hirakata S."/>
            <person name="Ichikawa N."/>
            <person name="Ohji S."/>
            <person name="Yamazoe A."/>
            <person name="Fujita N."/>
        </authorList>
    </citation>
    <scope>NUCLEOTIDE SEQUENCE [LARGE SCALE GENOMIC DNA]</scope>
    <source>
        <strain evidence="5 6">NBRC 13287</strain>
    </source>
</reference>
<dbReference type="InterPro" id="IPR002884">
    <property type="entry name" value="P_dom"/>
</dbReference>
<evidence type="ECO:0000256" key="2">
    <source>
        <dbReference type="ARBA" id="ARBA00022801"/>
    </source>
</evidence>
<dbReference type="Gene3D" id="2.60.120.260">
    <property type="entry name" value="Galactose-binding domain-like"/>
    <property type="match status" value="1"/>
</dbReference>
<evidence type="ECO:0000313" key="5">
    <source>
        <dbReference type="EMBL" id="GAD65390.1"/>
    </source>
</evidence>
<comment type="caution">
    <text evidence="5">The sequence shown here is derived from an EMBL/GenBank/DDBJ whole genome shotgun (WGS) entry which is preliminary data.</text>
</comment>
<evidence type="ECO:0000256" key="1">
    <source>
        <dbReference type="ARBA" id="ARBA00022670"/>
    </source>
</evidence>
<evidence type="ECO:0000313" key="6">
    <source>
        <dbReference type="Proteomes" id="UP000016570"/>
    </source>
</evidence>
<dbReference type="SUPFAM" id="SSF49785">
    <property type="entry name" value="Galactose-binding domain-like"/>
    <property type="match status" value="1"/>
</dbReference>
<gene>
    <name evidence="5" type="ORF">VPR01S_01_01630</name>
</gene>
<dbReference type="AlphaFoldDB" id="U2ZVD4"/>
<dbReference type="STRING" id="1219065.VPR01S_01_01630"/>
<keyword evidence="6" id="KW-1185">Reference proteome</keyword>
<dbReference type="Pfam" id="PF01483">
    <property type="entry name" value="P_proprotein"/>
    <property type="match status" value="1"/>
</dbReference>
<dbReference type="SUPFAM" id="SSF55486">
    <property type="entry name" value="Metalloproteases ('zincins'), catalytic domain"/>
    <property type="match status" value="1"/>
</dbReference>
<feature type="signal peptide" evidence="3">
    <location>
        <begin position="1"/>
        <end position="19"/>
    </location>
</feature>
<feature type="domain" description="P/Homo B" evidence="4">
    <location>
        <begin position="576"/>
        <end position="718"/>
    </location>
</feature>
<protein>
    <recommendedName>
        <fullName evidence="4">P/Homo B domain-containing protein</fullName>
    </recommendedName>
</protein>